<keyword evidence="3" id="KW-1185">Reference proteome</keyword>
<proteinExistence type="predicted"/>
<gene>
    <name evidence="2" type="ORF">ACFO0K_01400</name>
</gene>
<name>A0ABV8XUP8_9MICC</name>
<organism evidence="2 3">
    <name type="scientific">Citricoccus alkalitolerans</name>
    <dbReference type="NCBI Taxonomy" id="246603"/>
    <lineage>
        <taxon>Bacteria</taxon>
        <taxon>Bacillati</taxon>
        <taxon>Actinomycetota</taxon>
        <taxon>Actinomycetes</taxon>
        <taxon>Micrococcales</taxon>
        <taxon>Micrococcaceae</taxon>
        <taxon>Citricoccus</taxon>
    </lineage>
</organism>
<feature type="compositionally biased region" description="Basic and acidic residues" evidence="1">
    <location>
        <begin position="40"/>
        <end position="52"/>
    </location>
</feature>
<feature type="compositionally biased region" description="Low complexity" evidence="1">
    <location>
        <begin position="214"/>
        <end position="233"/>
    </location>
</feature>
<feature type="region of interest" description="Disordered" evidence="1">
    <location>
        <begin position="40"/>
        <end position="187"/>
    </location>
</feature>
<reference evidence="3" key="1">
    <citation type="journal article" date="2019" name="Int. J. Syst. Evol. Microbiol.">
        <title>The Global Catalogue of Microorganisms (GCM) 10K type strain sequencing project: providing services to taxonomists for standard genome sequencing and annotation.</title>
        <authorList>
            <consortium name="The Broad Institute Genomics Platform"/>
            <consortium name="The Broad Institute Genome Sequencing Center for Infectious Disease"/>
            <person name="Wu L."/>
            <person name="Ma J."/>
        </authorList>
    </citation>
    <scope>NUCLEOTIDE SEQUENCE [LARGE SCALE GENOMIC DNA]</scope>
    <source>
        <strain evidence="3">CGMCC 1.12125</strain>
    </source>
</reference>
<comment type="caution">
    <text evidence="2">The sequence shown here is derived from an EMBL/GenBank/DDBJ whole genome shotgun (WGS) entry which is preliminary data.</text>
</comment>
<dbReference type="RefSeq" id="WP_344230278.1">
    <property type="nucleotide sequence ID" value="NZ_BAAALH010000002.1"/>
</dbReference>
<protein>
    <submittedName>
        <fullName evidence="2">Uncharacterized protein</fullName>
    </submittedName>
</protein>
<evidence type="ECO:0000313" key="3">
    <source>
        <dbReference type="Proteomes" id="UP001595965"/>
    </source>
</evidence>
<feature type="region of interest" description="Disordered" evidence="1">
    <location>
        <begin position="203"/>
        <end position="244"/>
    </location>
</feature>
<evidence type="ECO:0000256" key="1">
    <source>
        <dbReference type="SAM" id="MobiDB-lite"/>
    </source>
</evidence>
<accession>A0ABV8XUP8</accession>
<dbReference type="EMBL" id="JBHSEN010000001">
    <property type="protein sequence ID" value="MFC4428332.1"/>
    <property type="molecule type" value="Genomic_DNA"/>
</dbReference>
<feature type="compositionally biased region" description="Low complexity" evidence="1">
    <location>
        <begin position="117"/>
        <end position="128"/>
    </location>
</feature>
<evidence type="ECO:0000313" key="2">
    <source>
        <dbReference type="EMBL" id="MFC4428332.1"/>
    </source>
</evidence>
<sequence length="422" mass="43532">MRWRKSVFADTLEELEHEAELHFRPGTTYSIFSIREEGGAEDRVSYRADAHPPQEPGQHRTRSRGSSSPKDGRTRVGRNVGHDGGPEAPQDAGQMPGGSAARPSIGGDGAAPGSISGRLAALGAGPRGVSAGDRVSDARSAPPRGPDAGQPGLERTRSGSVGAVNPDTVQEIPGWGPGRIPTTALQGGPGLNTAYGLLMDGVAAGANPSTEPDTGASTGASTDPSTDPSTPTSIGAGAGSGHRPAAVVPVFSTEDPHLHEMLDHAAAPPDLPDTLHGLPHADPPGSSSTPRRFRLVFAGLLDDAVEAAERTGHHTWSAAGVLNGGRAGAPVVCYGLGDGSDAAHLAEGLLRYAPMHLVLAIDSSRKHADTQVWVRQVAKVTEPASVVAVPRTVTGTPGTVRDLGYRLYTPSEFAEFAEHPHR</sequence>
<dbReference type="Proteomes" id="UP001595965">
    <property type="component" value="Unassembled WGS sequence"/>
</dbReference>
<feature type="compositionally biased region" description="Basic and acidic residues" evidence="1">
    <location>
        <begin position="70"/>
        <end position="85"/>
    </location>
</feature>